<organism evidence="1 2">
    <name type="scientific">Alkaliphilus serpentinus</name>
    <dbReference type="NCBI Taxonomy" id="1482731"/>
    <lineage>
        <taxon>Bacteria</taxon>
        <taxon>Bacillati</taxon>
        <taxon>Bacillota</taxon>
        <taxon>Clostridia</taxon>
        <taxon>Peptostreptococcales</taxon>
        <taxon>Natronincolaceae</taxon>
        <taxon>Alkaliphilus</taxon>
    </lineage>
</organism>
<accession>A0A833M930</accession>
<sequence>MSQNKITIELCMRDQKFIINNLYPLYLHDLAEIRGELPNKYGVFEEDDEYKTLQQQIPVFDIWWENKKVLYPYLIKVDQLPAGFALIATPP</sequence>
<dbReference type="AlphaFoldDB" id="A0A833M930"/>
<gene>
    <name evidence="1" type="ORF">F8153_10655</name>
</gene>
<proteinExistence type="predicted"/>
<evidence type="ECO:0008006" key="3">
    <source>
        <dbReference type="Google" id="ProtNLM"/>
    </source>
</evidence>
<comment type="caution">
    <text evidence="1">The sequence shown here is derived from an EMBL/GenBank/DDBJ whole genome shotgun (WGS) entry which is preliminary data.</text>
</comment>
<evidence type="ECO:0000313" key="1">
    <source>
        <dbReference type="EMBL" id="KAB3528952.1"/>
    </source>
</evidence>
<name>A0A833M930_9FIRM</name>
<protein>
    <recommendedName>
        <fullName evidence="3">GNAT family N-acetyltransferase</fullName>
    </recommendedName>
</protein>
<reference evidence="1 2" key="1">
    <citation type="submission" date="2019-10" db="EMBL/GenBank/DDBJ databases">
        <title>Alkaliphilus serpentinus sp. nov. and Alkaliphilus pronyensis sp. nov., two novel anaerobic alkaliphilic species isolated from the serpentinized-hosted hydrothermal field of the Prony Bay (New Caledonia).</title>
        <authorList>
            <person name="Postec A."/>
        </authorList>
    </citation>
    <scope>NUCLEOTIDE SEQUENCE [LARGE SCALE GENOMIC DNA]</scope>
    <source>
        <strain evidence="1 2">LacT</strain>
    </source>
</reference>
<dbReference type="OrthoDB" id="1902458at2"/>
<evidence type="ECO:0000313" key="2">
    <source>
        <dbReference type="Proteomes" id="UP000465601"/>
    </source>
</evidence>
<keyword evidence="2" id="KW-1185">Reference proteome</keyword>
<dbReference type="Proteomes" id="UP000465601">
    <property type="component" value="Unassembled WGS sequence"/>
</dbReference>
<dbReference type="EMBL" id="WBZB01000038">
    <property type="protein sequence ID" value="KAB3528952.1"/>
    <property type="molecule type" value="Genomic_DNA"/>
</dbReference>
<dbReference type="RefSeq" id="WP_151866338.1">
    <property type="nucleotide sequence ID" value="NZ_WBZB01000038.1"/>
</dbReference>